<dbReference type="EMBL" id="CAJZBQ010000036">
    <property type="protein sequence ID" value="CAG9324271.1"/>
    <property type="molecule type" value="Genomic_DNA"/>
</dbReference>
<evidence type="ECO:0000313" key="3">
    <source>
        <dbReference type="Proteomes" id="UP001162131"/>
    </source>
</evidence>
<keyword evidence="1" id="KW-0732">Signal</keyword>
<reference evidence="2" key="1">
    <citation type="submission" date="2021-09" db="EMBL/GenBank/DDBJ databases">
        <authorList>
            <consortium name="AG Swart"/>
            <person name="Singh M."/>
            <person name="Singh A."/>
            <person name="Seah K."/>
            <person name="Emmerich C."/>
        </authorList>
    </citation>
    <scope>NUCLEOTIDE SEQUENCE</scope>
    <source>
        <strain evidence="2">ATCC30299</strain>
    </source>
</reference>
<sequence length="78" mass="9205">MLSFSVHLLALAIKICFIKIINPIKTFFDSLFAGIFMQSMLWSEILVYEKNNALGRDNFCRYMHRFHRKNQRSSLAFA</sequence>
<dbReference type="AlphaFoldDB" id="A0AAU9JRA1"/>
<evidence type="ECO:0000256" key="1">
    <source>
        <dbReference type="SAM" id="SignalP"/>
    </source>
</evidence>
<feature type="chain" id="PRO_5043874387" evidence="1">
    <location>
        <begin position="24"/>
        <end position="78"/>
    </location>
</feature>
<dbReference type="Proteomes" id="UP001162131">
    <property type="component" value="Unassembled WGS sequence"/>
</dbReference>
<feature type="signal peptide" evidence="1">
    <location>
        <begin position="1"/>
        <end position="23"/>
    </location>
</feature>
<accession>A0AAU9JRA1</accession>
<keyword evidence="3" id="KW-1185">Reference proteome</keyword>
<organism evidence="2 3">
    <name type="scientific">Blepharisma stoltei</name>
    <dbReference type="NCBI Taxonomy" id="1481888"/>
    <lineage>
        <taxon>Eukaryota</taxon>
        <taxon>Sar</taxon>
        <taxon>Alveolata</taxon>
        <taxon>Ciliophora</taxon>
        <taxon>Postciliodesmatophora</taxon>
        <taxon>Heterotrichea</taxon>
        <taxon>Heterotrichida</taxon>
        <taxon>Blepharismidae</taxon>
        <taxon>Blepharisma</taxon>
    </lineage>
</organism>
<protein>
    <submittedName>
        <fullName evidence="2">Uncharacterized protein</fullName>
    </submittedName>
</protein>
<gene>
    <name evidence="2" type="ORF">BSTOLATCC_MIC36066</name>
</gene>
<evidence type="ECO:0000313" key="2">
    <source>
        <dbReference type="EMBL" id="CAG9324271.1"/>
    </source>
</evidence>
<name>A0AAU9JRA1_9CILI</name>
<proteinExistence type="predicted"/>
<comment type="caution">
    <text evidence="2">The sequence shown here is derived from an EMBL/GenBank/DDBJ whole genome shotgun (WGS) entry which is preliminary data.</text>
</comment>